<reference evidence="1 2" key="1">
    <citation type="submission" date="2016-11" db="EMBL/GenBank/DDBJ databases">
        <authorList>
            <person name="Jaros S."/>
            <person name="Januszkiewicz K."/>
            <person name="Wedrychowicz H."/>
        </authorList>
    </citation>
    <scope>NUCLEOTIDE SEQUENCE [LARGE SCALE GENOMIC DNA]</scope>
    <source>
        <strain evidence="1 2">GAS242</strain>
    </source>
</reference>
<protein>
    <recommendedName>
        <fullName evidence="3">DUF3800 domain-containing protein</fullName>
    </recommendedName>
</protein>
<dbReference type="Pfam" id="PF12686">
    <property type="entry name" value="DUF3800"/>
    <property type="match status" value="1"/>
</dbReference>
<proteinExistence type="predicted"/>
<evidence type="ECO:0008006" key="3">
    <source>
        <dbReference type="Google" id="ProtNLM"/>
    </source>
</evidence>
<sequence length="260" mass="28712">MFQCYLDDSGTSGLPIVTLGGFLAHMNQWEKAEPKLDAAMNGHGVEVFHAKQFHDTDQPFAGWSKVRKLSFTDEVFSASHLALAGISIAVEKEGLKKGKKLQPGAFDRMSPIGVAFAAIMTRLLTNPAVAPAIKQEGISFLLETGNTNNSEIEQYFHRMAKMPVFEGTLRSISIVPKSHSRAIQLADFFVFYSRRSLRNKFRFHRKNITLPACPYLGIIQSHGPIFQDIAAGVPRSTGAIMGKDVRSLSDLAALTKMRFP</sequence>
<dbReference type="RefSeq" id="WP_154073162.1">
    <property type="nucleotide sequence ID" value="NZ_LT670818.1"/>
</dbReference>
<accession>A0A1M5JR54</accession>
<name>A0A1M5JR54_9BRAD</name>
<organism evidence="1 2">
    <name type="scientific">Bradyrhizobium erythrophlei</name>
    <dbReference type="NCBI Taxonomy" id="1437360"/>
    <lineage>
        <taxon>Bacteria</taxon>
        <taxon>Pseudomonadati</taxon>
        <taxon>Pseudomonadota</taxon>
        <taxon>Alphaproteobacteria</taxon>
        <taxon>Hyphomicrobiales</taxon>
        <taxon>Nitrobacteraceae</taxon>
        <taxon>Bradyrhizobium</taxon>
    </lineage>
</organism>
<gene>
    <name evidence="1" type="ORF">SAMN05444169_2412</name>
</gene>
<evidence type="ECO:0000313" key="2">
    <source>
        <dbReference type="Proteomes" id="UP000190675"/>
    </source>
</evidence>
<dbReference type="Proteomes" id="UP000190675">
    <property type="component" value="Chromosome I"/>
</dbReference>
<dbReference type="InterPro" id="IPR024524">
    <property type="entry name" value="DUF3800"/>
</dbReference>
<dbReference type="AlphaFoldDB" id="A0A1M5JR54"/>
<dbReference type="EMBL" id="LT670818">
    <property type="protein sequence ID" value="SHG42749.1"/>
    <property type="molecule type" value="Genomic_DNA"/>
</dbReference>
<evidence type="ECO:0000313" key="1">
    <source>
        <dbReference type="EMBL" id="SHG42749.1"/>
    </source>
</evidence>
<dbReference type="OrthoDB" id="8261848at2"/>